<evidence type="ECO:0000256" key="7">
    <source>
        <dbReference type="SAM" id="MobiDB-lite"/>
    </source>
</evidence>
<evidence type="ECO:0000256" key="4">
    <source>
        <dbReference type="ARBA" id="ARBA00022786"/>
    </source>
</evidence>
<accession>A0AAD3Y7Z2</accession>
<comment type="caution">
    <text evidence="9">The sequence shown here is derived from an EMBL/GenBank/DDBJ whole genome shotgun (WGS) entry which is preliminary data.</text>
</comment>
<dbReference type="InterPro" id="IPR023313">
    <property type="entry name" value="UBQ-conjugating_AS"/>
</dbReference>
<keyword evidence="5" id="KW-0067">ATP-binding</keyword>
<evidence type="ECO:0000313" key="10">
    <source>
        <dbReference type="Proteomes" id="UP001279734"/>
    </source>
</evidence>
<reference evidence="9" key="1">
    <citation type="submission" date="2023-05" db="EMBL/GenBank/DDBJ databases">
        <title>Nepenthes gracilis genome sequencing.</title>
        <authorList>
            <person name="Fukushima K."/>
        </authorList>
    </citation>
    <scope>NUCLEOTIDE SEQUENCE</scope>
    <source>
        <strain evidence="9">SING2019-196</strain>
    </source>
</reference>
<feature type="region of interest" description="Disordered" evidence="7">
    <location>
        <begin position="295"/>
        <end position="318"/>
    </location>
</feature>
<dbReference type="FunFam" id="3.10.110.10:FF:000041">
    <property type="entry name" value="Ubiquitin-conjugating enzyme E2 T"/>
    <property type="match status" value="1"/>
</dbReference>
<keyword evidence="3" id="KW-0547">Nucleotide-binding</keyword>
<dbReference type="GO" id="GO:0005524">
    <property type="term" value="F:ATP binding"/>
    <property type="evidence" value="ECO:0007669"/>
    <property type="project" value="UniProtKB-KW"/>
</dbReference>
<dbReference type="CDD" id="cd23805">
    <property type="entry name" value="UBCc_UBE2T"/>
    <property type="match status" value="1"/>
</dbReference>
<feature type="domain" description="UBC core" evidence="8">
    <location>
        <begin position="6"/>
        <end position="165"/>
    </location>
</feature>
<protein>
    <recommendedName>
        <fullName evidence="1">E2 ubiquitin-conjugating enzyme</fullName>
        <ecNumber evidence="1">2.3.2.23</ecNumber>
    </recommendedName>
</protein>
<dbReference type="Proteomes" id="UP001279734">
    <property type="component" value="Unassembled WGS sequence"/>
</dbReference>
<feature type="compositionally biased region" description="Polar residues" evidence="7">
    <location>
        <begin position="308"/>
        <end position="318"/>
    </location>
</feature>
<name>A0AAD3Y7Z2_NEPGR</name>
<feature type="region of interest" description="Disordered" evidence="7">
    <location>
        <begin position="488"/>
        <end position="559"/>
    </location>
</feature>
<evidence type="ECO:0000256" key="3">
    <source>
        <dbReference type="ARBA" id="ARBA00022741"/>
    </source>
</evidence>
<feature type="active site" description="Glycyl thioester intermediate" evidence="6">
    <location>
        <position position="99"/>
    </location>
</feature>
<dbReference type="EMBL" id="BSYO01000038">
    <property type="protein sequence ID" value="GMH30704.1"/>
    <property type="molecule type" value="Genomic_DNA"/>
</dbReference>
<dbReference type="PROSITE" id="PS50127">
    <property type="entry name" value="UBC_2"/>
    <property type="match status" value="1"/>
</dbReference>
<dbReference type="EC" id="2.3.2.23" evidence="1"/>
<dbReference type="Pfam" id="PF00179">
    <property type="entry name" value="UQ_con"/>
    <property type="match status" value="1"/>
</dbReference>
<evidence type="ECO:0000256" key="6">
    <source>
        <dbReference type="PROSITE-ProRule" id="PRU10133"/>
    </source>
</evidence>
<evidence type="ECO:0000256" key="5">
    <source>
        <dbReference type="ARBA" id="ARBA00022840"/>
    </source>
</evidence>
<sequence length="559" mass="61724">MAQAARLNLRMQKELKLILSDPPLRVSFPHLCADDTTLLSSTSLSSIDAQIEGPEGTAYAGGIFSIKIQIPERYPFQPPIVTFATPIYHPNIDNGGRICLDILNLPPKGAWQPSLNISTVLTSIGLLLSEPNPDDGLMREASKEYKYNRQAFDHKARTMTEKYAKLGSDGNGNTDHSIQHAVNHSLMEGKEQDERSKYEDSARVGHMKPPSICRKLSLESSSTSTKRDGDEQIHNVTARQLYLPGIRTTMITEGPEKLSESNFDDSDLRHGKLSMSKWQLSMDCSSQLQKRHCEHNKNAPPYFHPSQKDSQSYSKATSDSVLVHPLSHHCRENPRQTSEVPSSIHLNDHCNENTNVPEQLLSLCSAPNVQDSASPTADAISCGIVQCHVQQHDIDLIDKKGSSFTNVNLKRFVAGRKLSLGYLGSSQKHGGNEGENVKPVQNSIVSVSKTFSSSEAAIAKYIEDKAGDEGLKSNHKYIIDQTSACKPLPMPLEKHPVNEKQRSYAGEAPLDKQHLVNPTASEDVIVLDSEDSDEERKENRRPKVSLGNKRAAGKLKAKA</sequence>
<dbReference type="SUPFAM" id="SSF54495">
    <property type="entry name" value="UBC-like"/>
    <property type="match status" value="1"/>
</dbReference>
<feature type="compositionally biased region" description="Basic and acidic residues" evidence="7">
    <location>
        <begin position="492"/>
        <end position="502"/>
    </location>
</feature>
<gene>
    <name evidence="9" type="ORF">Nepgr_032547</name>
</gene>
<dbReference type="GO" id="GO:0061631">
    <property type="term" value="F:ubiquitin conjugating enzyme activity"/>
    <property type="evidence" value="ECO:0007669"/>
    <property type="project" value="UniProtKB-EC"/>
</dbReference>
<evidence type="ECO:0000256" key="2">
    <source>
        <dbReference type="ARBA" id="ARBA00022679"/>
    </source>
</evidence>
<evidence type="ECO:0000259" key="8">
    <source>
        <dbReference type="PROSITE" id="PS50127"/>
    </source>
</evidence>
<dbReference type="InterPro" id="IPR000608">
    <property type="entry name" value="UBC"/>
</dbReference>
<evidence type="ECO:0000313" key="9">
    <source>
        <dbReference type="EMBL" id="GMH30704.1"/>
    </source>
</evidence>
<dbReference type="SMART" id="SM00212">
    <property type="entry name" value="UBCc"/>
    <property type="match status" value="1"/>
</dbReference>
<keyword evidence="4" id="KW-0833">Ubl conjugation pathway</keyword>
<organism evidence="9 10">
    <name type="scientific">Nepenthes gracilis</name>
    <name type="common">Slender pitcher plant</name>
    <dbReference type="NCBI Taxonomy" id="150966"/>
    <lineage>
        <taxon>Eukaryota</taxon>
        <taxon>Viridiplantae</taxon>
        <taxon>Streptophyta</taxon>
        <taxon>Embryophyta</taxon>
        <taxon>Tracheophyta</taxon>
        <taxon>Spermatophyta</taxon>
        <taxon>Magnoliopsida</taxon>
        <taxon>eudicotyledons</taxon>
        <taxon>Gunneridae</taxon>
        <taxon>Pentapetalae</taxon>
        <taxon>Caryophyllales</taxon>
        <taxon>Nepenthaceae</taxon>
        <taxon>Nepenthes</taxon>
    </lineage>
</organism>
<dbReference type="PROSITE" id="PS00183">
    <property type="entry name" value="UBC_1"/>
    <property type="match status" value="1"/>
</dbReference>
<dbReference type="Gene3D" id="3.10.110.10">
    <property type="entry name" value="Ubiquitin Conjugating Enzyme"/>
    <property type="match status" value="1"/>
</dbReference>
<evidence type="ECO:0000256" key="1">
    <source>
        <dbReference type="ARBA" id="ARBA00012486"/>
    </source>
</evidence>
<dbReference type="AlphaFoldDB" id="A0AAD3Y7Z2"/>
<dbReference type="InterPro" id="IPR016135">
    <property type="entry name" value="UBQ-conjugating_enzyme/RWD"/>
</dbReference>
<dbReference type="PANTHER" id="PTHR24068">
    <property type="entry name" value="UBIQUITIN-CONJUGATING ENZYME E2"/>
    <property type="match status" value="1"/>
</dbReference>
<keyword evidence="10" id="KW-1185">Reference proteome</keyword>
<keyword evidence="2" id="KW-0808">Transferase</keyword>
<proteinExistence type="predicted"/>